<dbReference type="KEGG" id="cyt:cce_5295"/>
<sequence length="89" mass="10200">MMESLKIRSRVDADGVVRLQVPVELANSEIDLVVVYQTVEKSRESKESKTATELGYPEDFFDSTFGCWEGEPLTRGEQGECDQRRWDLL</sequence>
<dbReference type="AlphaFoldDB" id="B1X3D0"/>
<evidence type="ECO:0000313" key="2">
    <source>
        <dbReference type="Proteomes" id="UP000001203"/>
    </source>
</evidence>
<dbReference type="EMBL" id="CP000810">
    <property type="protein sequence ID" value="ACB54641.1"/>
    <property type="molecule type" value="Genomic_DNA"/>
</dbReference>
<reference evidence="1 2" key="1">
    <citation type="journal article" date="2008" name="Proc. Natl. Acad. Sci. U.S.A.">
        <title>The genome of Cyanothece 51142, a unicellular diazotrophic cyanobacterium important in the marine nitrogen cycle.</title>
        <authorList>
            <person name="Welsh E.A."/>
            <person name="Liberton M."/>
            <person name="Stoeckel J."/>
            <person name="Loh T."/>
            <person name="Elvitigala T."/>
            <person name="Wang C."/>
            <person name="Wollam A."/>
            <person name="Fulton R.S."/>
            <person name="Clifton S.W."/>
            <person name="Jacobs J.M."/>
            <person name="Aurora R."/>
            <person name="Ghosh B.K."/>
            <person name="Sherman L.A."/>
            <person name="Smith R.D."/>
            <person name="Wilson R.K."/>
            <person name="Pakrasi H.B."/>
        </authorList>
    </citation>
    <scope>NUCLEOTIDE SEQUENCE [LARGE SCALE GENOMIC DNA]</scope>
    <source>
        <strain evidence="2">ATCC 51142 / BH68</strain>
        <plasmid evidence="2">C</plasmid>
    </source>
</reference>
<organism evidence="1 2">
    <name type="scientific">Crocosphaera subtropica (strain ATCC 51142 / BH68)</name>
    <name type="common">Cyanothece sp. (strain ATCC 51142)</name>
    <dbReference type="NCBI Taxonomy" id="43989"/>
    <lineage>
        <taxon>Bacteria</taxon>
        <taxon>Bacillati</taxon>
        <taxon>Cyanobacteriota</taxon>
        <taxon>Cyanophyceae</taxon>
        <taxon>Oscillatoriophycideae</taxon>
        <taxon>Chroococcales</taxon>
        <taxon>Aphanothecaceae</taxon>
        <taxon>Crocosphaera</taxon>
        <taxon>Crocosphaera subtropica</taxon>
    </lineage>
</organism>
<dbReference type="HOGENOM" id="CLU_179781_1_0_3"/>
<keyword evidence="1" id="KW-0614">Plasmid</keyword>
<name>B1X3D0_CROS5</name>
<dbReference type="Proteomes" id="UP000001203">
    <property type="component" value="Plasmid pC"/>
</dbReference>
<gene>
    <name evidence="1" type="ordered locus">cce_5295</name>
</gene>
<proteinExistence type="predicted"/>
<geneLocation type="plasmid" evidence="2">
    <name>C</name>
</geneLocation>
<evidence type="ECO:0000313" key="1">
    <source>
        <dbReference type="EMBL" id="ACB54641.1"/>
    </source>
</evidence>
<protein>
    <submittedName>
        <fullName evidence="1">Uncharacterized protein</fullName>
    </submittedName>
</protein>
<keyword evidence="2" id="KW-1185">Reference proteome</keyword>
<accession>B1X3D0</accession>